<organism evidence="1 2">
    <name type="scientific">Suillus subaureus</name>
    <dbReference type="NCBI Taxonomy" id="48587"/>
    <lineage>
        <taxon>Eukaryota</taxon>
        <taxon>Fungi</taxon>
        <taxon>Dikarya</taxon>
        <taxon>Basidiomycota</taxon>
        <taxon>Agaricomycotina</taxon>
        <taxon>Agaricomycetes</taxon>
        <taxon>Agaricomycetidae</taxon>
        <taxon>Boletales</taxon>
        <taxon>Suillineae</taxon>
        <taxon>Suillaceae</taxon>
        <taxon>Suillus</taxon>
    </lineage>
</organism>
<accession>A0A9P7AL25</accession>
<gene>
    <name evidence="1" type="ORF">BJ212DRAFT_1420268</name>
</gene>
<protein>
    <submittedName>
        <fullName evidence="1">Uncharacterized protein</fullName>
    </submittedName>
</protein>
<dbReference type="Proteomes" id="UP000807769">
    <property type="component" value="Unassembled WGS sequence"/>
</dbReference>
<sequence length="203" mass="22877">MSSGLRTDLSDVQSTTTFILMRIPSPVHLSTAWHRCQPCTVTQMYNSEHAHSDSESVHQHCCITIFVLGYILQYFTSIPISKTPPMASTLAAFVRRTLVRLVVLDRTSAQRVSHQIAQMTGNHGRLCRKQGGKRSMHCHVRTSVRRRPTPHSTVRIIGCSKHEKGRCQRHLVCTSNSGHDAQRKIAKAKNRNSQEIRGITDNI</sequence>
<name>A0A9P7AL25_9AGAM</name>
<reference evidence="1" key="1">
    <citation type="journal article" date="2020" name="New Phytol.">
        <title>Comparative genomics reveals dynamic genome evolution in host specialist ectomycorrhizal fungi.</title>
        <authorList>
            <person name="Lofgren L.A."/>
            <person name="Nguyen N.H."/>
            <person name="Vilgalys R."/>
            <person name="Ruytinx J."/>
            <person name="Liao H.L."/>
            <person name="Branco S."/>
            <person name="Kuo A."/>
            <person name="LaButti K."/>
            <person name="Lipzen A."/>
            <person name="Andreopoulos W."/>
            <person name="Pangilinan J."/>
            <person name="Riley R."/>
            <person name="Hundley H."/>
            <person name="Na H."/>
            <person name="Barry K."/>
            <person name="Grigoriev I.V."/>
            <person name="Stajich J.E."/>
            <person name="Kennedy P.G."/>
        </authorList>
    </citation>
    <scope>NUCLEOTIDE SEQUENCE</scope>
    <source>
        <strain evidence="1">MN1</strain>
    </source>
</reference>
<dbReference type="EMBL" id="JABBWG010000657">
    <property type="protein sequence ID" value="KAG1790736.1"/>
    <property type="molecule type" value="Genomic_DNA"/>
</dbReference>
<evidence type="ECO:0000313" key="1">
    <source>
        <dbReference type="EMBL" id="KAG1790736.1"/>
    </source>
</evidence>
<dbReference type="GeneID" id="64631641"/>
<proteinExistence type="predicted"/>
<comment type="caution">
    <text evidence="1">The sequence shown here is derived from an EMBL/GenBank/DDBJ whole genome shotgun (WGS) entry which is preliminary data.</text>
</comment>
<keyword evidence="2" id="KW-1185">Reference proteome</keyword>
<evidence type="ECO:0000313" key="2">
    <source>
        <dbReference type="Proteomes" id="UP000807769"/>
    </source>
</evidence>
<dbReference type="RefSeq" id="XP_041184753.1">
    <property type="nucleotide sequence ID" value="XM_041337625.1"/>
</dbReference>
<dbReference type="AlphaFoldDB" id="A0A9P7AL25"/>